<feature type="region of interest" description="Disordered" evidence="5">
    <location>
        <begin position="707"/>
        <end position="745"/>
    </location>
</feature>
<dbReference type="PANTHER" id="PTHR12618">
    <property type="entry name" value="PHD AND RING FINGER DOMAIN-CONTAINING PROTEIN 1"/>
    <property type="match status" value="1"/>
</dbReference>
<evidence type="ECO:0000259" key="7">
    <source>
        <dbReference type="PROSITE" id="PS50089"/>
    </source>
</evidence>
<evidence type="ECO:0000313" key="9">
    <source>
        <dbReference type="Proteomes" id="UP000316759"/>
    </source>
</evidence>
<feature type="domain" description="RING-type" evidence="7">
    <location>
        <begin position="14"/>
        <end position="56"/>
    </location>
</feature>
<feature type="compositionally biased region" description="Basic residues" evidence="5">
    <location>
        <begin position="521"/>
        <end position="573"/>
    </location>
</feature>
<dbReference type="Proteomes" id="UP000316759">
    <property type="component" value="Unassembled WGS sequence"/>
</dbReference>
<protein>
    <submittedName>
        <fullName evidence="8">PHD and RING finger domain-containing protein 1</fullName>
    </submittedName>
</protein>
<dbReference type="InterPro" id="IPR019787">
    <property type="entry name" value="Znf_PHD-finger"/>
</dbReference>
<dbReference type="SMART" id="SM00249">
    <property type="entry name" value="PHD"/>
    <property type="match status" value="1"/>
</dbReference>
<keyword evidence="9" id="KW-1185">Reference proteome</keyword>
<evidence type="ECO:0000259" key="6">
    <source>
        <dbReference type="PROSITE" id="PS50016"/>
    </source>
</evidence>
<name>A0A504YQ69_FASGI</name>
<dbReference type="CDD" id="cd15543">
    <property type="entry name" value="PHD_RSF1"/>
    <property type="match status" value="1"/>
</dbReference>
<dbReference type="SMART" id="SM00184">
    <property type="entry name" value="RING"/>
    <property type="match status" value="3"/>
</dbReference>
<dbReference type="EMBL" id="SUNJ01006992">
    <property type="protein sequence ID" value="TPP62326.1"/>
    <property type="molecule type" value="Genomic_DNA"/>
</dbReference>
<feature type="region of interest" description="Disordered" evidence="5">
    <location>
        <begin position="623"/>
        <end position="646"/>
    </location>
</feature>
<dbReference type="InterPro" id="IPR019786">
    <property type="entry name" value="Zinc_finger_PHD-type_CS"/>
</dbReference>
<dbReference type="AlphaFoldDB" id="A0A504YQ69"/>
<dbReference type="PROSITE" id="PS01359">
    <property type="entry name" value="ZF_PHD_1"/>
    <property type="match status" value="1"/>
</dbReference>
<feature type="region of interest" description="Disordered" evidence="5">
    <location>
        <begin position="309"/>
        <end position="380"/>
    </location>
</feature>
<feature type="compositionally biased region" description="Basic and acidic residues" evidence="5">
    <location>
        <begin position="715"/>
        <end position="731"/>
    </location>
</feature>
<evidence type="ECO:0000256" key="5">
    <source>
        <dbReference type="SAM" id="MobiDB-lite"/>
    </source>
</evidence>
<dbReference type="InterPro" id="IPR001841">
    <property type="entry name" value="Znf_RING"/>
</dbReference>
<feature type="compositionally biased region" description="Low complexity" evidence="5">
    <location>
        <begin position="574"/>
        <end position="583"/>
    </location>
</feature>
<proteinExistence type="predicted"/>
<organism evidence="8 9">
    <name type="scientific">Fasciola gigantica</name>
    <name type="common">Giant liver fluke</name>
    <dbReference type="NCBI Taxonomy" id="46835"/>
    <lineage>
        <taxon>Eukaryota</taxon>
        <taxon>Metazoa</taxon>
        <taxon>Spiralia</taxon>
        <taxon>Lophotrochozoa</taxon>
        <taxon>Platyhelminthes</taxon>
        <taxon>Trematoda</taxon>
        <taxon>Digenea</taxon>
        <taxon>Plagiorchiida</taxon>
        <taxon>Echinostomata</taxon>
        <taxon>Echinostomatoidea</taxon>
        <taxon>Fasciolidae</taxon>
        <taxon>Fasciola</taxon>
    </lineage>
</organism>
<dbReference type="InterPro" id="IPR047157">
    <property type="entry name" value="PHRF1/Atg35"/>
</dbReference>
<feature type="compositionally biased region" description="Acidic residues" evidence="5">
    <location>
        <begin position="248"/>
        <end position="263"/>
    </location>
</feature>
<evidence type="ECO:0000256" key="1">
    <source>
        <dbReference type="ARBA" id="ARBA00022723"/>
    </source>
</evidence>
<feature type="region of interest" description="Disordered" evidence="5">
    <location>
        <begin position="221"/>
        <end position="263"/>
    </location>
</feature>
<dbReference type="PROSITE" id="PS50089">
    <property type="entry name" value="ZF_RING_2"/>
    <property type="match status" value="2"/>
</dbReference>
<dbReference type="Gene3D" id="3.30.40.10">
    <property type="entry name" value="Zinc/RING finger domain, C3HC4 (zinc finger)"/>
    <property type="match status" value="3"/>
</dbReference>
<feature type="region of interest" description="Disordered" evidence="5">
    <location>
        <begin position="417"/>
        <end position="589"/>
    </location>
</feature>
<comment type="caution">
    <text evidence="8">The sequence shown here is derived from an EMBL/GenBank/DDBJ whole genome shotgun (WGS) entry which is preliminary data.</text>
</comment>
<dbReference type="Pfam" id="PF00628">
    <property type="entry name" value="PHD"/>
    <property type="match status" value="1"/>
</dbReference>
<reference evidence="8 9" key="1">
    <citation type="submission" date="2019-04" db="EMBL/GenBank/DDBJ databases">
        <title>Annotation for the trematode Fasciola gigantica.</title>
        <authorList>
            <person name="Choi Y.-J."/>
        </authorList>
    </citation>
    <scope>NUCLEOTIDE SEQUENCE [LARGE SCALE GENOMIC DNA]</scope>
    <source>
        <strain evidence="8">Uganda_cow_1</strain>
    </source>
</reference>
<keyword evidence="3" id="KW-0862">Zinc</keyword>
<feature type="domain" description="PHD-type" evidence="6">
    <location>
        <begin position="166"/>
        <end position="216"/>
    </location>
</feature>
<dbReference type="GO" id="GO:0008270">
    <property type="term" value="F:zinc ion binding"/>
    <property type="evidence" value="ECO:0007669"/>
    <property type="project" value="UniProtKB-KW"/>
</dbReference>
<dbReference type="PROSITE" id="PS50016">
    <property type="entry name" value="ZF_PHD_2"/>
    <property type="match status" value="1"/>
</dbReference>
<keyword evidence="2 4" id="KW-0863">Zinc-finger</keyword>
<accession>A0A504YQ69</accession>
<feature type="compositionally biased region" description="Basic residues" evidence="5">
    <location>
        <begin position="231"/>
        <end position="240"/>
    </location>
</feature>
<feature type="compositionally biased region" description="Low complexity" evidence="5">
    <location>
        <begin position="449"/>
        <end position="463"/>
    </location>
</feature>
<dbReference type="Pfam" id="PF13639">
    <property type="entry name" value="zf-RING_2"/>
    <property type="match status" value="1"/>
</dbReference>
<evidence type="ECO:0000256" key="3">
    <source>
        <dbReference type="ARBA" id="ARBA00022833"/>
    </source>
</evidence>
<dbReference type="OrthoDB" id="365379at2759"/>
<sequence>MLDFMNLKKKDITCPLCSEAIHNDNCSPKGCKHVFHSSCFENWTVAHGSSEEYTCPAPHCTSTFFEIVVRKIPHGLATKVVSLRESHQCPICCEPLQTPVAMPESCNHTFCYVCLREWSRVRHECPLDRGSFDLILLSDTIGGPITKRVAPPPVNQLPDDPPEMLDTQCEVCGLSNNEDRLLLCDHCDRGYHTYCLSNPLSSIPPGDWFCPDCVRHGIGVNSTQTNDRASSNRRHTRRTRTTSLAEQEAIESDLDGEDEDSLDESFRVSGELTVSAQRRMTRLATRRHRGARLLQDTISQLAERIFSEAHNREQRRTQPRIAARSRSSLAGQPNRVPTASQAVLVRSSEPGRSATLGIARGLTSTSRGNQPPPSPSDAAARRRRLFILSDSSSDEEENGIALKLPRLTDVYRRRHPRPLIESDGNNLEPESIVRPDDTPQPRAPKRQRLLSTTSSDRSPPSSSSHERAHNVEAVPNHVADTRLEFDSSPVPQSSRTRSSSYSSVVSTTSFSAAPVNQRNTEKKKKKVKKPNKSKKRSAKRHTISSSSRKKVARARSRRKVRLTVPQKKIRKKTFAASTSTKTSFGHRSPLKTSVLPKLSILGAEPSYHLNAELDSTNEFGVPVASVSNTQPQPSTSSTSSVPRQSSLLQISTTVKPLVHIYQHRHMCVIPINSMSPVGSRQKQPPSSLENSLSAFYLPLDLALNSVSHPPSRETNQLDRSRSVNSASHKEIMATNSTPGVRGEEGMNGWSVERLEHAKSVLRETLKLHLSSGRIDKNMYDRIVERALTKIRQKDFIKVTDKRITKLAEEYVDYMHKRTST</sequence>
<dbReference type="InterPro" id="IPR001965">
    <property type="entry name" value="Znf_PHD"/>
</dbReference>
<dbReference type="CDD" id="cd16448">
    <property type="entry name" value="RING-H2"/>
    <property type="match status" value="1"/>
</dbReference>
<feature type="domain" description="RING-type" evidence="7">
    <location>
        <begin position="89"/>
        <end position="129"/>
    </location>
</feature>
<dbReference type="SUPFAM" id="SSF57903">
    <property type="entry name" value="FYVE/PHD zinc finger"/>
    <property type="match status" value="1"/>
</dbReference>
<gene>
    <name evidence="8" type="ORF">FGIG_08827</name>
</gene>
<evidence type="ECO:0000256" key="2">
    <source>
        <dbReference type="ARBA" id="ARBA00022771"/>
    </source>
</evidence>
<keyword evidence="1" id="KW-0479">Metal-binding</keyword>
<dbReference type="InterPro" id="IPR011011">
    <property type="entry name" value="Znf_FYVE_PHD"/>
</dbReference>
<feature type="compositionally biased region" description="Polar residues" evidence="5">
    <location>
        <begin position="325"/>
        <end position="341"/>
    </location>
</feature>
<dbReference type="PROSITE" id="PS00518">
    <property type="entry name" value="ZF_RING_1"/>
    <property type="match status" value="1"/>
</dbReference>
<feature type="compositionally biased region" description="Low complexity" evidence="5">
    <location>
        <begin position="625"/>
        <end position="646"/>
    </location>
</feature>
<evidence type="ECO:0000256" key="4">
    <source>
        <dbReference type="PROSITE-ProRule" id="PRU00175"/>
    </source>
</evidence>
<dbReference type="STRING" id="46835.A0A504YQ69"/>
<evidence type="ECO:0000313" key="8">
    <source>
        <dbReference type="EMBL" id="TPP62326.1"/>
    </source>
</evidence>
<feature type="compositionally biased region" description="Low complexity" evidence="5">
    <location>
        <begin position="487"/>
        <end position="511"/>
    </location>
</feature>
<dbReference type="InterPro" id="IPR013083">
    <property type="entry name" value="Znf_RING/FYVE/PHD"/>
</dbReference>
<dbReference type="SUPFAM" id="SSF57850">
    <property type="entry name" value="RING/U-box"/>
    <property type="match status" value="2"/>
</dbReference>
<dbReference type="PANTHER" id="PTHR12618:SF20">
    <property type="entry name" value="PHD AND RING FINGER DOMAIN-CONTAINING PROTEIN 1"/>
    <property type="match status" value="1"/>
</dbReference>
<dbReference type="InterPro" id="IPR017907">
    <property type="entry name" value="Znf_RING_CS"/>
</dbReference>